<feature type="region of interest" description="Disordered" evidence="1">
    <location>
        <begin position="215"/>
        <end position="235"/>
    </location>
</feature>
<evidence type="ECO:0000256" key="1">
    <source>
        <dbReference type="SAM" id="MobiDB-lite"/>
    </source>
</evidence>
<feature type="region of interest" description="Disordered" evidence="1">
    <location>
        <begin position="515"/>
        <end position="535"/>
    </location>
</feature>
<feature type="compositionally biased region" description="Polar residues" evidence="1">
    <location>
        <begin position="278"/>
        <end position="298"/>
    </location>
</feature>
<reference evidence="3 4" key="1">
    <citation type="submission" date="2014-11" db="EMBL/GenBank/DDBJ databases">
        <title>Genetic blueprint of the zoonotic pathogen Toxocara canis.</title>
        <authorList>
            <person name="Zhu X.-Q."/>
            <person name="Korhonen P.K."/>
            <person name="Cai H."/>
            <person name="Young N.D."/>
            <person name="Nejsum P."/>
            <person name="von Samson-Himmelstjerna G."/>
            <person name="Boag P.R."/>
            <person name="Tan P."/>
            <person name="Li Q."/>
            <person name="Min J."/>
            <person name="Yang Y."/>
            <person name="Wang X."/>
            <person name="Fang X."/>
            <person name="Hall R.S."/>
            <person name="Hofmann A."/>
            <person name="Sternberg P.W."/>
            <person name="Jex A.R."/>
            <person name="Gasser R.B."/>
        </authorList>
    </citation>
    <scope>NUCLEOTIDE SEQUENCE [LARGE SCALE GENOMIC DNA]</scope>
    <source>
        <strain evidence="3">PN_DK_2014</strain>
    </source>
</reference>
<accession>A0A0B2VXB8</accession>
<evidence type="ECO:0000256" key="2">
    <source>
        <dbReference type="SAM" id="Phobius"/>
    </source>
</evidence>
<feature type="compositionally biased region" description="Polar residues" evidence="1">
    <location>
        <begin position="138"/>
        <end position="151"/>
    </location>
</feature>
<dbReference type="Proteomes" id="UP000031036">
    <property type="component" value="Unassembled WGS sequence"/>
</dbReference>
<feature type="compositionally biased region" description="Low complexity" evidence="1">
    <location>
        <begin position="325"/>
        <end position="335"/>
    </location>
</feature>
<feature type="compositionally biased region" description="Polar residues" evidence="1">
    <location>
        <begin position="424"/>
        <end position="437"/>
    </location>
</feature>
<feature type="region of interest" description="Disordered" evidence="1">
    <location>
        <begin position="261"/>
        <end position="472"/>
    </location>
</feature>
<name>A0A0B2VXB8_TOXCA</name>
<gene>
    <name evidence="3" type="ORF">Tcan_13171</name>
</gene>
<evidence type="ECO:0000313" key="3">
    <source>
        <dbReference type="EMBL" id="KHN86268.1"/>
    </source>
</evidence>
<feature type="compositionally biased region" description="Polar residues" evidence="1">
    <location>
        <begin position="336"/>
        <end position="360"/>
    </location>
</feature>
<evidence type="ECO:0000313" key="4">
    <source>
        <dbReference type="Proteomes" id="UP000031036"/>
    </source>
</evidence>
<keyword evidence="2" id="KW-1133">Transmembrane helix</keyword>
<feature type="compositionally biased region" description="Low complexity" evidence="1">
    <location>
        <begin position="459"/>
        <end position="472"/>
    </location>
</feature>
<dbReference type="AlphaFoldDB" id="A0A0B2VXB8"/>
<feature type="compositionally biased region" description="Basic and acidic residues" evidence="1">
    <location>
        <begin position="261"/>
        <end position="272"/>
    </location>
</feature>
<keyword evidence="4" id="KW-1185">Reference proteome</keyword>
<keyword evidence="2" id="KW-0472">Membrane</keyword>
<comment type="caution">
    <text evidence="3">The sequence shown here is derived from an EMBL/GenBank/DDBJ whole genome shotgun (WGS) entry which is preliminary data.</text>
</comment>
<proteinExistence type="predicted"/>
<organism evidence="3 4">
    <name type="scientific">Toxocara canis</name>
    <name type="common">Canine roundworm</name>
    <dbReference type="NCBI Taxonomy" id="6265"/>
    <lineage>
        <taxon>Eukaryota</taxon>
        <taxon>Metazoa</taxon>
        <taxon>Ecdysozoa</taxon>
        <taxon>Nematoda</taxon>
        <taxon>Chromadorea</taxon>
        <taxon>Rhabditida</taxon>
        <taxon>Spirurina</taxon>
        <taxon>Ascaridomorpha</taxon>
        <taxon>Ascaridoidea</taxon>
        <taxon>Toxocaridae</taxon>
        <taxon>Toxocara</taxon>
    </lineage>
</organism>
<dbReference type="EMBL" id="JPKZ01000635">
    <property type="protein sequence ID" value="KHN86268.1"/>
    <property type="molecule type" value="Genomic_DNA"/>
</dbReference>
<feature type="region of interest" description="Disordered" evidence="1">
    <location>
        <begin position="122"/>
        <end position="155"/>
    </location>
</feature>
<feature type="compositionally biased region" description="Polar residues" evidence="1">
    <location>
        <begin position="520"/>
        <end position="535"/>
    </location>
</feature>
<feature type="compositionally biased region" description="Basic and acidic residues" evidence="1">
    <location>
        <begin position="220"/>
        <end position="235"/>
    </location>
</feature>
<keyword evidence="2" id="KW-0812">Transmembrane</keyword>
<protein>
    <submittedName>
        <fullName evidence="3">Uncharacterized protein</fullName>
    </submittedName>
</protein>
<feature type="compositionally biased region" description="Polar residues" evidence="1">
    <location>
        <begin position="383"/>
        <end position="395"/>
    </location>
</feature>
<sequence length="535" mass="60419">MDVCHAHSLHELFQNIYIILSALFVAFPILVHVLLLNATLECTRRRRQQLEVQPPPIKLEGLERRKKKKTLVEPSIRISLEIPADSLASGTLENAGVDSTDVFQSRRIARKKPTEKKLGLVTPKNLESPLNEDRRTDTTFTQESSAEQDVNSEQRRKLKITKKEVKVKEADKFSTNNGLISLEIKKERKAENEKVPTLDEVLAIKRLKHTPLKKTTKNVQRKDGRREKEGEDSSMWEELHEPQMTQLVSVNEPAVVGDKELTNNREAFKEDSTETTEEAFTSDRTQKPSARSITSTVEQPAKTEKMTSGDATISNRRIDIDTKTTTENSPTTGTTNVDSSENTTTKTSEATIGESATTSGAKKCVPPSRREKVAAESGGSMASRWQQPMEQSTSKVALDLGKTQSSSRRTVQQRRRIFSSQQFESCSVPSKKSQGQNLRADEARRLRVKRTTASAENIQRTQRTQQDTSSSTLRRILTRRDKFSRTDSTEEDSRSRILRLKPKRMPIKVHPDRLKIPGKRTQNSLKNGFTVSEGR</sequence>
<feature type="transmembrane region" description="Helical" evidence="2">
    <location>
        <begin position="16"/>
        <end position="40"/>
    </location>
</feature>